<gene>
    <name evidence="1" type="ORF">FSO04_40885</name>
</gene>
<proteinExistence type="predicted"/>
<dbReference type="Proteomes" id="UP000463700">
    <property type="component" value="Unassembled WGS sequence"/>
</dbReference>
<comment type="caution">
    <text evidence="1">The sequence shown here is derived from an EMBL/GenBank/DDBJ whole genome shotgun (WGS) entry which is preliminary data.</text>
</comment>
<accession>A0A6N6W2W7</accession>
<evidence type="ECO:0000313" key="2">
    <source>
        <dbReference type="Proteomes" id="UP000463700"/>
    </source>
</evidence>
<dbReference type="AlphaFoldDB" id="A0A6N6W2W7"/>
<evidence type="ECO:0000313" key="1">
    <source>
        <dbReference type="EMBL" id="KAE8754208.1"/>
    </source>
</evidence>
<protein>
    <submittedName>
        <fullName evidence="1">Uncharacterized protein</fullName>
    </submittedName>
</protein>
<sequence length="57" mass="7258">MPVTPRYQSRSAVSPASGLSFYRHGEWRERREWREREWRREQWREHEWHGRGRWGGY</sequence>
<dbReference type="EMBL" id="VOSW01000139">
    <property type="protein sequence ID" value="KAE8754208.1"/>
    <property type="molecule type" value="Genomic_DNA"/>
</dbReference>
<reference evidence="1 2" key="1">
    <citation type="journal article" date="2020" name="Int. J. Syst. Evol. Microbiol.">
        <title>Paraburkholderia madseniana sp. nov., a phenolic acid-degrading bacterium isolated from acidic forest soil.</title>
        <authorList>
            <person name="Wilhelm R.C."/>
            <person name="Murphy S.J.L."/>
            <person name="Feriancek N.M."/>
            <person name="Karasz D.C."/>
            <person name="DeRito C.M."/>
            <person name="Newman J.D."/>
            <person name="Buckley D.H."/>
        </authorList>
    </citation>
    <scope>NUCLEOTIDE SEQUENCE [LARGE SCALE GENOMIC DNA]</scope>
    <source>
        <strain evidence="1 2">RP11</strain>
    </source>
</reference>
<name>A0A6N6W2W7_9BURK</name>
<organism evidence="1 2">
    <name type="scientific">Paraburkholderia madseniana</name>
    <dbReference type="NCBI Taxonomy" id="2599607"/>
    <lineage>
        <taxon>Bacteria</taxon>
        <taxon>Pseudomonadati</taxon>
        <taxon>Pseudomonadota</taxon>
        <taxon>Betaproteobacteria</taxon>
        <taxon>Burkholderiales</taxon>
        <taxon>Burkholderiaceae</taxon>
        <taxon>Paraburkholderia</taxon>
    </lineage>
</organism>